<evidence type="ECO:0000256" key="1">
    <source>
        <dbReference type="ARBA" id="ARBA00006547"/>
    </source>
</evidence>
<comment type="similarity">
    <text evidence="1 2">Belongs to the arylamine N-acetyltransferase family.</text>
</comment>
<dbReference type="PANTHER" id="PTHR11786:SF0">
    <property type="entry name" value="ARYLAMINE N-ACETYLTRANSFERASE 4-RELATED"/>
    <property type="match status" value="1"/>
</dbReference>
<dbReference type="Gene3D" id="3.30.2140.10">
    <property type="entry name" value="Arylamine N-acetyltransferase"/>
    <property type="match status" value="1"/>
</dbReference>
<dbReference type="SUPFAM" id="SSF54001">
    <property type="entry name" value="Cysteine proteinases"/>
    <property type="match status" value="1"/>
</dbReference>
<dbReference type="PANTHER" id="PTHR11786">
    <property type="entry name" value="N-HYDROXYARYLAMINE O-ACETYLTRANSFERASE"/>
    <property type="match status" value="1"/>
</dbReference>
<evidence type="ECO:0000313" key="4">
    <source>
        <dbReference type="Proteomes" id="UP001596972"/>
    </source>
</evidence>
<gene>
    <name evidence="3" type="ORF">ACFQ11_00820</name>
</gene>
<dbReference type="RefSeq" id="WP_378295729.1">
    <property type="nucleotide sequence ID" value="NZ_JBHTJA010000001.1"/>
</dbReference>
<dbReference type="PRINTS" id="PR01543">
    <property type="entry name" value="ANATRNSFRASE"/>
</dbReference>
<dbReference type="Gene3D" id="2.40.128.150">
    <property type="entry name" value="Cysteine proteinases"/>
    <property type="match status" value="1"/>
</dbReference>
<dbReference type="Proteomes" id="UP001596972">
    <property type="component" value="Unassembled WGS sequence"/>
</dbReference>
<name>A0ABW3EHT2_9ACTN</name>
<sequence length="288" mass="32067">MTTQDAMDDLGFGWRGDAVDLPAYLKRIGLDAGLPPTEATLRALHRAHVTSIPFENLEIMLGRPVDVGLEAVQAKLIDRPRGGYCFEHSGLFAAVLERLGFQVTGLLGRVMMGAEKLRPTTHGILHVRLPDRPADEPGWLCDVGFGGGPLEPLRFDDGAEVEQDGWGFRLRRDGRDGWELYQRDPGGWTRRHVFAMTEAYRIDFEALNFYVYAHPRSPFTTRPFVQRFLPESHHVLDGTTVTVTRPDGSVETREHAPAALPDVLASDFAITLEGDDPARLVGWLEARS</sequence>
<dbReference type="InterPro" id="IPR001447">
    <property type="entry name" value="Arylamine_N-AcTrfase"/>
</dbReference>
<proteinExistence type="inferred from homology"/>
<comment type="caution">
    <text evidence="3">The sequence shown here is derived from an EMBL/GenBank/DDBJ whole genome shotgun (WGS) entry which is preliminary data.</text>
</comment>
<organism evidence="3 4">
    <name type="scientific">Actinomadura sediminis</name>
    <dbReference type="NCBI Taxonomy" id="1038904"/>
    <lineage>
        <taxon>Bacteria</taxon>
        <taxon>Bacillati</taxon>
        <taxon>Actinomycetota</taxon>
        <taxon>Actinomycetes</taxon>
        <taxon>Streptosporangiales</taxon>
        <taxon>Thermomonosporaceae</taxon>
        <taxon>Actinomadura</taxon>
    </lineage>
</organism>
<reference evidence="4" key="1">
    <citation type="journal article" date="2019" name="Int. J. Syst. Evol. Microbiol.">
        <title>The Global Catalogue of Microorganisms (GCM) 10K type strain sequencing project: providing services to taxonomists for standard genome sequencing and annotation.</title>
        <authorList>
            <consortium name="The Broad Institute Genomics Platform"/>
            <consortium name="The Broad Institute Genome Sequencing Center for Infectious Disease"/>
            <person name="Wu L."/>
            <person name="Ma J."/>
        </authorList>
    </citation>
    <scope>NUCLEOTIDE SEQUENCE [LARGE SCALE GENOMIC DNA]</scope>
    <source>
        <strain evidence="4">JCM 31202</strain>
    </source>
</reference>
<evidence type="ECO:0000313" key="3">
    <source>
        <dbReference type="EMBL" id="MFD0898935.1"/>
    </source>
</evidence>
<accession>A0ABW3EHT2</accession>
<dbReference type="Pfam" id="PF00797">
    <property type="entry name" value="Acetyltransf_2"/>
    <property type="match status" value="1"/>
</dbReference>
<keyword evidence="4" id="KW-1185">Reference proteome</keyword>
<dbReference type="InterPro" id="IPR038765">
    <property type="entry name" value="Papain-like_cys_pep_sf"/>
</dbReference>
<evidence type="ECO:0000256" key="2">
    <source>
        <dbReference type="RuleBase" id="RU003452"/>
    </source>
</evidence>
<dbReference type="EMBL" id="JBHTJA010000001">
    <property type="protein sequence ID" value="MFD0898935.1"/>
    <property type="molecule type" value="Genomic_DNA"/>
</dbReference>
<protein>
    <submittedName>
        <fullName evidence="3">Arylamine N-acetyltransferase</fullName>
    </submittedName>
</protein>